<evidence type="ECO:0000313" key="2">
    <source>
        <dbReference type="Proteomes" id="UP001217089"/>
    </source>
</evidence>
<dbReference type="Proteomes" id="UP001217089">
    <property type="component" value="Unassembled WGS sequence"/>
</dbReference>
<dbReference type="EMBL" id="JARBDR010000337">
    <property type="protein sequence ID" value="KAJ8314916.1"/>
    <property type="molecule type" value="Genomic_DNA"/>
</dbReference>
<organism evidence="1 2">
    <name type="scientific">Tegillarca granosa</name>
    <name type="common">Malaysian cockle</name>
    <name type="synonym">Anadara granosa</name>
    <dbReference type="NCBI Taxonomy" id="220873"/>
    <lineage>
        <taxon>Eukaryota</taxon>
        <taxon>Metazoa</taxon>
        <taxon>Spiralia</taxon>
        <taxon>Lophotrochozoa</taxon>
        <taxon>Mollusca</taxon>
        <taxon>Bivalvia</taxon>
        <taxon>Autobranchia</taxon>
        <taxon>Pteriomorphia</taxon>
        <taxon>Arcoida</taxon>
        <taxon>Arcoidea</taxon>
        <taxon>Arcidae</taxon>
        <taxon>Tegillarca</taxon>
    </lineage>
</organism>
<keyword evidence="2" id="KW-1185">Reference proteome</keyword>
<sequence>MLTSEEEDYLKSILTDPNHPGAGPQKLYLIVKKEGKYKIGLTRIKQFLSDQDAYSLQKRVQRNFKRNRVIVKVLGHGPYGR</sequence>
<accession>A0ABQ9FC67</accession>
<comment type="caution">
    <text evidence="1">The sequence shown here is derived from an EMBL/GenBank/DDBJ whole genome shotgun (WGS) entry which is preliminary data.</text>
</comment>
<reference evidence="1 2" key="1">
    <citation type="submission" date="2022-12" db="EMBL/GenBank/DDBJ databases">
        <title>Chromosome-level genome of Tegillarca granosa.</title>
        <authorList>
            <person name="Kim J."/>
        </authorList>
    </citation>
    <scope>NUCLEOTIDE SEQUENCE [LARGE SCALE GENOMIC DNA]</scope>
    <source>
        <strain evidence="1">Teg-2019</strain>
        <tissue evidence="1">Adductor muscle</tissue>
    </source>
</reference>
<gene>
    <name evidence="1" type="ORF">KUTeg_007066</name>
</gene>
<protein>
    <submittedName>
        <fullName evidence="1">Uncharacterized protein</fullName>
    </submittedName>
</protein>
<name>A0ABQ9FC67_TEGGR</name>
<proteinExistence type="predicted"/>
<evidence type="ECO:0000313" key="1">
    <source>
        <dbReference type="EMBL" id="KAJ8314916.1"/>
    </source>
</evidence>